<evidence type="ECO:0000313" key="2">
    <source>
        <dbReference type="Proteomes" id="UP000594195"/>
    </source>
</evidence>
<dbReference type="AlphaFoldDB" id="A0A7M2Y525"/>
<reference evidence="1 2" key="1">
    <citation type="submission" date="2019-05" db="EMBL/GenBank/DDBJ databases">
        <title>Chryseobacterium sp. isolated from King George Island, maritime Antarctica.</title>
        <authorList>
            <person name="Peng X."/>
        </authorList>
    </citation>
    <scope>NUCLEOTIDE SEQUENCE [LARGE SCALE GENOMIC DNA]</scope>
    <source>
        <strain evidence="1 2">7-3A</strain>
    </source>
</reference>
<keyword evidence="2" id="KW-1185">Reference proteome</keyword>
<dbReference type="EMBL" id="CP040442">
    <property type="protein sequence ID" value="QOW09220.1"/>
    <property type="molecule type" value="Genomic_DNA"/>
</dbReference>
<dbReference type="Proteomes" id="UP000594195">
    <property type="component" value="Chromosome"/>
</dbReference>
<gene>
    <name evidence="1" type="ORF">Q73A0000_02035</name>
</gene>
<organism evidence="1 2">
    <name type="scientific">Kaistella flava</name>
    <name type="common">ex Peng et al. 2021</name>
    <dbReference type="NCBI Taxonomy" id="2038776"/>
    <lineage>
        <taxon>Bacteria</taxon>
        <taxon>Pseudomonadati</taxon>
        <taxon>Bacteroidota</taxon>
        <taxon>Flavobacteriia</taxon>
        <taxon>Flavobacteriales</taxon>
        <taxon>Weeksellaceae</taxon>
        <taxon>Chryseobacterium group</taxon>
        <taxon>Kaistella</taxon>
    </lineage>
</organism>
<accession>A0A7M2Y525</accession>
<evidence type="ECO:0000313" key="1">
    <source>
        <dbReference type="EMBL" id="QOW09220.1"/>
    </source>
</evidence>
<proteinExistence type="predicted"/>
<sequence length="357" mass="40055">MMTINLQSVLKYTMLLWAFYAISSCGKSKTNSIESTTDSTKIATMEVSKNSQKSDSVALIKAFSKLETNLSFLKELGLNGEKHFTWNDDLMKIISGDLNGDGVQDALLFFSVEGRDGGNNWSTYYAAFLNINKEWKYQSLVNAGGDFSDRILKLTKIENGNILGNWVGNKEGSLKEIPVNFILKNGVIINIFTGLHQEEDAGNREYLFCDEIFTADHIVVPISSTLNNYEKLLGKAKVVKYDEMKECGTVYDELHYRELVYKDLIFELSSKNKASLISINMLGSGIKFQSGNGTIDENTKISDLRKLFPDTFSSTGDFDENNEETFTIATGAESDDSWMLHFNRSGKLTKITYLVQC</sequence>
<protein>
    <submittedName>
        <fullName evidence="1">Uncharacterized protein</fullName>
    </submittedName>
</protein>
<dbReference type="KEGG" id="kfa:Q73A0000_02035"/>
<dbReference type="RefSeq" id="WP_193812434.1">
    <property type="nucleotide sequence ID" value="NZ_CP040442.1"/>
</dbReference>
<name>A0A7M2Y525_9FLAO</name>